<dbReference type="EMBL" id="QZWG01000992">
    <property type="protein sequence ID" value="RZB41491.1"/>
    <property type="molecule type" value="Genomic_DNA"/>
</dbReference>
<feature type="region of interest" description="Disordered" evidence="3">
    <location>
        <begin position="363"/>
        <end position="398"/>
    </location>
</feature>
<feature type="compositionally biased region" description="Polar residues" evidence="3">
    <location>
        <begin position="363"/>
        <end position="377"/>
    </location>
</feature>
<dbReference type="SMART" id="SM00343">
    <property type="entry name" value="ZnF_C2HC"/>
    <property type="match status" value="1"/>
</dbReference>
<dbReference type="Pfam" id="PF00098">
    <property type="entry name" value="zf-CCHC"/>
    <property type="match status" value="1"/>
</dbReference>
<keyword evidence="2" id="KW-0863">Zinc-finger</keyword>
<organism evidence="5 6">
    <name type="scientific">Glycine soja</name>
    <name type="common">Wild soybean</name>
    <dbReference type="NCBI Taxonomy" id="3848"/>
    <lineage>
        <taxon>Eukaryota</taxon>
        <taxon>Viridiplantae</taxon>
        <taxon>Streptophyta</taxon>
        <taxon>Embryophyta</taxon>
        <taxon>Tracheophyta</taxon>
        <taxon>Spermatophyta</taxon>
        <taxon>Magnoliopsida</taxon>
        <taxon>eudicotyledons</taxon>
        <taxon>Gunneridae</taxon>
        <taxon>Pentapetalae</taxon>
        <taxon>rosids</taxon>
        <taxon>fabids</taxon>
        <taxon>Fabales</taxon>
        <taxon>Fabaceae</taxon>
        <taxon>Papilionoideae</taxon>
        <taxon>50 kb inversion clade</taxon>
        <taxon>NPAAA clade</taxon>
        <taxon>indigoferoid/millettioid clade</taxon>
        <taxon>Phaseoleae</taxon>
        <taxon>Glycine</taxon>
        <taxon>Glycine subgen. Soja</taxon>
    </lineage>
</organism>
<keyword evidence="6" id="KW-1185">Reference proteome</keyword>
<dbReference type="SMART" id="SM00248">
    <property type="entry name" value="ANK"/>
    <property type="match status" value="3"/>
</dbReference>
<accession>A0A445EYN9</accession>
<name>A0A445EYN9_GLYSO</name>
<dbReference type="InterPro" id="IPR036770">
    <property type="entry name" value="Ankyrin_rpt-contain_sf"/>
</dbReference>
<feature type="domain" description="CCHC-type" evidence="4">
    <location>
        <begin position="402"/>
        <end position="416"/>
    </location>
</feature>
<evidence type="ECO:0000313" key="6">
    <source>
        <dbReference type="Proteomes" id="UP000289340"/>
    </source>
</evidence>
<dbReference type="GO" id="GO:0005886">
    <property type="term" value="C:plasma membrane"/>
    <property type="evidence" value="ECO:0007669"/>
    <property type="project" value="UniProtKB-SubCell"/>
</dbReference>
<dbReference type="AlphaFoldDB" id="A0A445EYN9"/>
<keyword evidence="2" id="KW-0479">Metal-binding</keyword>
<evidence type="ECO:0000313" key="5">
    <source>
        <dbReference type="EMBL" id="RZB41491.1"/>
    </source>
</evidence>
<dbReference type="SUPFAM" id="SSF48403">
    <property type="entry name" value="Ankyrin repeat"/>
    <property type="match status" value="1"/>
</dbReference>
<dbReference type="GO" id="GO:0008270">
    <property type="term" value="F:zinc ion binding"/>
    <property type="evidence" value="ECO:0007669"/>
    <property type="project" value="UniProtKB-KW"/>
</dbReference>
<gene>
    <name evidence="5" type="ORF">D0Y65_055190</name>
</gene>
<dbReference type="PANTHER" id="PTHR47592:SF27">
    <property type="entry name" value="OS08G0421700 PROTEIN"/>
    <property type="match status" value="1"/>
</dbReference>
<dbReference type="Pfam" id="PF12796">
    <property type="entry name" value="Ank_2"/>
    <property type="match status" value="1"/>
</dbReference>
<comment type="caution">
    <text evidence="5">The sequence shown here is derived from an EMBL/GenBank/DDBJ whole genome shotgun (WGS) entry which is preliminary data.</text>
</comment>
<dbReference type="Pfam" id="PF22936">
    <property type="entry name" value="Pol_BBD"/>
    <property type="match status" value="1"/>
</dbReference>
<dbReference type="Proteomes" id="UP000289340">
    <property type="component" value="Unassembled WGS sequence"/>
</dbReference>
<keyword evidence="2" id="KW-0862">Zinc</keyword>
<dbReference type="InterPro" id="IPR036875">
    <property type="entry name" value="Znf_CCHC_sf"/>
</dbReference>
<dbReference type="Pfam" id="PF14223">
    <property type="entry name" value="Retrotran_gag_2"/>
    <property type="match status" value="1"/>
</dbReference>
<dbReference type="GO" id="GO:0003676">
    <property type="term" value="F:nucleic acid binding"/>
    <property type="evidence" value="ECO:0007669"/>
    <property type="project" value="InterPro"/>
</dbReference>
<dbReference type="InterPro" id="IPR002110">
    <property type="entry name" value="Ankyrin_rpt"/>
</dbReference>
<dbReference type="PROSITE" id="PS50158">
    <property type="entry name" value="ZF_CCHC"/>
    <property type="match status" value="1"/>
</dbReference>
<dbReference type="Gene3D" id="4.10.60.10">
    <property type="entry name" value="Zinc finger, CCHC-type"/>
    <property type="match status" value="1"/>
</dbReference>
<dbReference type="PANTHER" id="PTHR47592">
    <property type="entry name" value="PBF68 PROTEIN"/>
    <property type="match status" value="1"/>
</dbReference>
<dbReference type="InterPro" id="IPR001878">
    <property type="entry name" value="Znf_CCHC"/>
</dbReference>
<evidence type="ECO:0000256" key="1">
    <source>
        <dbReference type="ARBA" id="ARBA00004413"/>
    </source>
</evidence>
<comment type="subcellular location">
    <subcellularLocation>
        <location evidence="1">Cell membrane</location>
        <topology evidence="1">Peripheral membrane protein</topology>
        <orientation evidence="1">Cytoplasmic side</orientation>
    </subcellularLocation>
</comment>
<evidence type="ECO:0000256" key="2">
    <source>
        <dbReference type="PROSITE-ProRule" id="PRU00047"/>
    </source>
</evidence>
<dbReference type="Gene3D" id="1.25.40.20">
    <property type="entry name" value="Ankyrin repeat-containing domain"/>
    <property type="match status" value="1"/>
</dbReference>
<evidence type="ECO:0000256" key="3">
    <source>
        <dbReference type="SAM" id="MobiDB-lite"/>
    </source>
</evidence>
<proteinExistence type="predicted"/>
<sequence>MAVNDGVVELVNTLVGAILNHEGMDVLRDDSALKTTNERGDTPLHLAASKGFNAMCKCIIGESEERKDLIRVRNNKGETPLFRAVLTCHTKTFMYFHHVSKDIPLGNYDGDTILHHAIWREFLDLAIIITHCYPELVHMRNKDGATPLKVLASKPSAFKSGSNLPWWKQILYYGILVEQLDAEKAIKSYMDKVDKFEADIELKVNIHSESSEANKAQKFVEKQYATSVRFVKSAVRLAFKVLSLSGLGVTAQDVFGSDDKSVESQSHEIQKIAHDIILEGMTLDEQFQVAVIIEKLPPGWKDFKNLLRHKTKEFSLESLITRLRIEEEARRQDQKDEVLVVSHNNTKRKNTGAVLKPIGKNFKNQNRNVCNTSNRNKNPPRVQHARQHPPTKNNSDEPFLYYNCGKPGHMARKCRNPSMTDTGASRHVCYDRAMFKTYTNVENKKVLLGDSHTTTIAGTGDVELKFTSGKTLILKDVMHTPEMRKNLVSGFLLNKAGFTQTIGADLFTLTKNGVFVGKGYATNSMFKLNLDINKVSPSAYMLCDFNI</sequence>
<protein>
    <submittedName>
        <fullName evidence="5">Retrovirus-related Pol polyprotein from transposon TNT 1-94</fullName>
    </submittedName>
</protein>
<dbReference type="InterPro" id="IPR054722">
    <property type="entry name" value="PolX-like_BBD"/>
</dbReference>
<reference evidence="5 6" key="1">
    <citation type="submission" date="2018-09" db="EMBL/GenBank/DDBJ databases">
        <title>A high-quality reference genome of wild soybean provides a powerful tool to mine soybean genomes.</title>
        <authorList>
            <person name="Xie M."/>
            <person name="Chung C.Y.L."/>
            <person name="Li M.-W."/>
            <person name="Wong F.-L."/>
            <person name="Chan T.-F."/>
            <person name="Lam H.-M."/>
        </authorList>
    </citation>
    <scope>NUCLEOTIDE SEQUENCE [LARGE SCALE GENOMIC DNA]</scope>
    <source>
        <strain evidence="6">cv. W05</strain>
        <tissue evidence="5">Hypocotyl of etiolated seedlings</tissue>
    </source>
</reference>
<dbReference type="SUPFAM" id="SSF57756">
    <property type="entry name" value="Retrovirus zinc finger-like domains"/>
    <property type="match status" value="1"/>
</dbReference>
<evidence type="ECO:0000259" key="4">
    <source>
        <dbReference type="PROSITE" id="PS50158"/>
    </source>
</evidence>